<evidence type="ECO:0000256" key="3">
    <source>
        <dbReference type="RuleBase" id="RU000363"/>
    </source>
</evidence>
<sequence length="258" mass="27254">MTHPNLNLFDLTGRTALITGASSGIGLALAGGLARAGARVVLNARGQDKLARAADSLRAQDADVHTAAFDVTDSAAVTDGIAGVEAEFGPIDILVNNAGMQRRAPLEQFETAQWHELMKTNVDSVFLVGQAVARYMIPRGRGKIINICSVQSELGRPGIAPYTASKGAVKMLTKGMAIDWGQYGIQVNGLGPGYFKTELTQALVDNPEFTAWLVGRTPSRRWGDVEDLVGAAVFLASKASDFVNGHILYVDGGVTATL</sequence>
<dbReference type="InterPro" id="IPR057326">
    <property type="entry name" value="KR_dom"/>
</dbReference>
<dbReference type="AlphaFoldDB" id="A0AAD2EJE7"/>
<dbReference type="FunFam" id="3.40.50.720:FF:000084">
    <property type="entry name" value="Short-chain dehydrogenase reductase"/>
    <property type="match status" value="1"/>
</dbReference>
<dbReference type="PANTHER" id="PTHR42760:SF5">
    <property type="entry name" value="2-DEHYDRO-3-DEOXY-D-GLUCONATE 5-DEHYDROGENASE"/>
    <property type="match status" value="1"/>
</dbReference>
<organism evidence="5 6">
    <name type="scientific">Ralstonia wenshanensis</name>
    <dbReference type="NCBI Taxonomy" id="2842456"/>
    <lineage>
        <taxon>Bacteria</taxon>
        <taxon>Pseudomonadati</taxon>
        <taxon>Pseudomonadota</taxon>
        <taxon>Betaproteobacteria</taxon>
        <taxon>Burkholderiales</taxon>
        <taxon>Burkholderiaceae</taxon>
        <taxon>Ralstonia</taxon>
    </lineage>
</organism>
<evidence type="ECO:0000256" key="2">
    <source>
        <dbReference type="ARBA" id="ARBA00023002"/>
    </source>
</evidence>
<dbReference type="PROSITE" id="PS00061">
    <property type="entry name" value="ADH_SHORT"/>
    <property type="match status" value="1"/>
</dbReference>
<comment type="caution">
    <text evidence="5">The sequence shown here is derived from an EMBL/GenBank/DDBJ whole genome shotgun (WGS) entry which is preliminary data.</text>
</comment>
<dbReference type="RefSeq" id="WP_316868461.1">
    <property type="nucleotide sequence ID" value="NZ_CATWAF010000001.1"/>
</dbReference>
<dbReference type="Proteomes" id="UP001189915">
    <property type="component" value="Unassembled WGS sequence"/>
</dbReference>
<dbReference type="InterPro" id="IPR002347">
    <property type="entry name" value="SDR_fam"/>
</dbReference>
<keyword evidence="6" id="KW-1185">Reference proteome</keyword>
<dbReference type="SUPFAM" id="SSF51735">
    <property type="entry name" value="NAD(P)-binding Rossmann-fold domains"/>
    <property type="match status" value="1"/>
</dbReference>
<protein>
    <submittedName>
        <fullName evidence="5">Gluconate 5-dehydrogenase</fullName>
        <ecNumber evidence="5">1.1.1.-</ecNumber>
    </submittedName>
</protein>
<dbReference type="PRINTS" id="PR00081">
    <property type="entry name" value="GDHRDH"/>
</dbReference>
<dbReference type="PRINTS" id="PR00080">
    <property type="entry name" value="SDRFAMILY"/>
</dbReference>
<dbReference type="EMBL" id="CATWAF010000001">
    <property type="protein sequence ID" value="CAJ0686127.1"/>
    <property type="molecule type" value="Genomic_DNA"/>
</dbReference>
<evidence type="ECO:0000313" key="6">
    <source>
        <dbReference type="Proteomes" id="UP001189915"/>
    </source>
</evidence>
<evidence type="ECO:0000259" key="4">
    <source>
        <dbReference type="SMART" id="SM00822"/>
    </source>
</evidence>
<feature type="domain" description="Ketoreductase" evidence="4">
    <location>
        <begin position="14"/>
        <end position="183"/>
    </location>
</feature>
<dbReference type="InterPro" id="IPR020904">
    <property type="entry name" value="Sc_DH/Rdtase_CS"/>
</dbReference>
<dbReference type="CDD" id="cd05347">
    <property type="entry name" value="Ga5DH-like_SDR_c"/>
    <property type="match status" value="1"/>
</dbReference>
<proteinExistence type="inferred from homology"/>
<accession>A0AAD2EJE7</accession>
<reference evidence="5 6" key="1">
    <citation type="submission" date="2023-07" db="EMBL/GenBank/DDBJ databases">
        <authorList>
            <person name="Peeters C."/>
        </authorList>
    </citation>
    <scope>NUCLEOTIDE SEQUENCE [LARGE SCALE GENOMIC DNA]</scope>
    <source>
        <strain evidence="5 6">LMG 18091</strain>
    </source>
</reference>
<evidence type="ECO:0000256" key="1">
    <source>
        <dbReference type="ARBA" id="ARBA00006484"/>
    </source>
</evidence>
<keyword evidence="2 5" id="KW-0560">Oxidoreductase</keyword>
<dbReference type="SMART" id="SM00822">
    <property type="entry name" value="PKS_KR"/>
    <property type="match status" value="1"/>
</dbReference>
<dbReference type="InterPro" id="IPR036291">
    <property type="entry name" value="NAD(P)-bd_dom_sf"/>
</dbReference>
<comment type="similarity">
    <text evidence="1 3">Belongs to the short-chain dehydrogenases/reductases (SDR) family.</text>
</comment>
<dbReference type="Pfam" id="PF00106">
    <property type="entry name" value="adh_short"/>
    <property type="match status" value="1"/>
</dbReference>
<dbReference type="PANTHER" id="PTHR42760">
    <property type="entry name" value="SHORT-CHAIN DEHYDROGENASES/REDUCTASES FAMILY MEMBER"/>
    <property type="match status" value="1"/>
</dbReference>
<dbReference type="NCBIfam" id="NF005559">
    <property type="entry name" value="PRK07231.1"/>
    <property type="match status" value="1"/>
</dbReference>
<name>A0AAD2EJE7_9RALS</name>
<evidence type="ECO:0000313" key="5">
    <source>
        <dbReference type="EMBL" id="CAJ0686127.1"/>
    </source>
</evidence>
<dbReference type="Gene3D" id="3.40.50.720">
    <property type="entry name" value="NAD(P)-binding Rossmann-like Domain"/>
    <property type="match status" value="1"/>
</dbReference>
<gene>
    <name evidence="5" type="primary">gno_1</name>
    <name evidence="5" type="ORF">LMG18091_00522</name>
</gene>
<dbReference type="EC" id="1.1.1.-" evidence="5"/>
<dbReference type="GO" id="GO:0016616">
    <property type="term" value="F:oxidoreductase activity, acting on the CH-OH group of donors, NAD or NADP as acceptor"/>
    <property type="evidence" value="ECO:0007669"/>
    <property type="project" value="UniProtKB-ARBA"/>
</dbReference>